<evidence type="ECO:0000313" key="3">
    <source>
        <dbReference type="Proteomes" id="UP001237642"/>
    </source>
</evidence>
<reference evidence="2" key="1">
    <citation type="submission" date="2023-02" db="EMBL/GenBank/DDBJ databases">
        <title>Genome of toxic invasive species Heracleum sosnowskyi carries increased number of genes despite the absence of recent whole-genome duplications.</title>
        <authorList>
            <person name="Schelkunov M."/>
            <person name="Shtratnikova V."/>
            <person name="Makarenko M."/>
            <person name="Klepikova A."/>
            <person name="Omelchenko D."/>
            <person name="Novikova G."/>
            <person name="Obukhova E."/>
            <person name="Bogdanov V."/>
            <person name="Penin A."/>
            <person name="Logacheva M."/>
        </authorList>
    </citation>
    <scope>NUCLEOTIDE SEQUENCE</scope>
    <source>
        <strain evidence="2">Hsosn_3</strain>
        <tissue evidence="2">Leaf</tissue>
    </source>
</reference>
<organism evidence="2 3">
    <name type="scientific">Heracleum sosnowskyi</name>
    <dbReference type="NCBI Taxonomy" id="360622"/>
    <lineage>
        <taxon>Eukaryota</taxon>
        <taxon>Viridiplantae</taxon>
        <taxon>Streptophyta</taxon>
        <taxon>Embryophyta</taxon>
        <taxon>Tracheophyta</taxon>
        <taxon>Spermatophyta</taxon>
        <taxon>Magnoliopsida</taxon>
        <taxon>eudicotyledons</taxon>
        <taxon>Gunneridae</taxon>
        <taxon>Pentapetalae</taxon>
        <taxon>asterids</taxon>
        <taxon>campanulids</taxon>
        <taxon>Apiales</taxon>
        <taxon>Apiaceae</taxon>
        <taxon>Apioideae</taxon>
        <taxon>apioid superclade</taxon>
        <taxon>Tordylieae</taxon>
        <taxon>Tordyliinae</taxon>
        <taxon>Heracleum</taxon>
    </lineage>
</organism>
<evidence type="ECO:0000256" key="1">
    <source>
        <dbReference type="SAM" id="MobiDB-lite"/>
    </source>
</evidence>
<feature type="compositionally biased region" description="Polar residues" evidence="1">
    <location>
        <begin position="57"/>
        <end position="68"/>
    </location>
</feature>
<evidence type="ECO:0000313" key="2">
    <source>
        <dbReference type="EMBL" id="KAK1374250.1"/>
    </source>
</evidence>
<comment type="caution">
    <text evidence="2">The sequence shown here is derived from an EMBL/GenBank/DDBJ whole genome shotgun (WGS) entry which is preliminary data.</text>
</comment>
<protein>
    <submittedName>
        <fullName evidence="2">Uncharacterized protein</fullName>
    </submittedName>
</protein>
<reference evidence="2" key="2">
    <citation type="submission" date="2023-05" db="EMBL/GenBank/DDBJ databases">
        <authorList>
            <person name="Schelkunov M.I."/>
        </authorList>
    </citation>
    <scope>NUCLEOTIDE SEQUENCE</scope>
    <source>
        <strain evidence="2">Hsosn_3</strain>
        <tissue evidence="2">Leaf</tissue>
    </source>
</reference>
<sequence>MYTIVCTAQWRHVAGTGSGRHGGRHIYCFRNRSRPSESVASDHDMDVASDHDMARSNDPTRSGNAQNNTWVQKAEGADNYLVSSDQDVNSSKDFDKEIGSSQQHSSKEIQVNYKMTSAEENKGVTQLLIDGGQASETLKAKSDVILGAQNHYLTNLLANFQRELRGICGNIGQVEAPTTCLKCKSGVEHHYCTRNHSRPSKFLAGHDMDQVKTQNIIPAGSFPLRYVEQLHPTRSGNTWNDVSVQKAKGADNYFSLFRLFSI</sequence>
<feature type="region of interest" description="Disordered" evidence="1">
    <location>
        <begin position="49"/>
        <end position="68"/>
    </location>
</feature>
<gene>
    <name evidence="2" type="ORF">POM88_030443</name>
</gene>
<accession>A0AAD8MFS0</accession>
<dbReference type="Proteomes" id="UP001237642">
    <property type="component" value="Unassembled WGS sequence"/>
</dbReference>
<dbReference type="EMBL" id="JAUIZM010000007">
    <property type="protein sequence ID" value="KAK1374250.1"/>
    <property type="molecule type" value="Genomic_DNA"/>
</dbReference>
<name>A0AAD8MFS0_9APIA</name>
<keyword evidence="3" id="KW-1185">Reference proteome</keyword>
<proteinExistence type="predicted"/>
<dbReference type="AlphaFoldDB" id="A0AAD8MFS0"/>